<reference evidence="3 4" key="1">
    <citation type="journal article" date="2019" name="Nat. Plants">
        <title>Stout camphor tree genome fills gaps in understanding of flowering plant genome evolution.</title>
        <authorList>
            <person name="Chaw S.M."/>
            <person name="Liu Y.C."/>
            <person name="Wu Y.W."/>
            <person name="Wang H.Y."/>
            <person name="Lin C.I."/>
            <person name="Wu C.S."/>
            <person name="Ke H.M."/>
            <person name="Chang L.Y."/>
            <person name="Hsu C.Y."/>
            <person name="Yang H.T."/>
            <person name="Sudianto E."/>
            <person name="Hsu M.H."/>
            <person name="Wu K.P."/>
            <person name="Wang L.N."/>
            <person name="Leebens-Mack J.H."/>
            <person name="Tsai I.J."/>
        </authorList>
    </citation>
    <scope>NUCLEOTIDE SEQUENCE [LARGE SCALE GENOMIC DNA]</scope>
    <source>
        <strain evidence="4">cv. Chaw 1501</strain>
        <tissue evidence="3">Young leaves</tissue>
    </source>
</reference>
<dbReference type="Proteomes" id="UP000283530">
    <property type="component" value="Unassembled WGS sequence"/>
</dbReference>
<keyword evidence="4" id="KW-1185">Reference proteome</keyword>
<dbReference type="InterPro" id="IPR001563">
    <property type="entry name" value="Peptidase_S10"/>
</dbReference>
<comment type="similarity">
    <text evidence="1">Belongs to the peptidase S10 family.</text>
</comment>
<evidence type="ECO:0000256" key="2">
    <source>
        <dbReference type="ARBA" id="ARBA00023180"/>
    </source>
</evidence>
<dbReference type="SUPFAM" id="SSF53474">
    <property type="entry name" value="alpha/beta-Hydrolases"/>
    <property type="match status" value="1"/>
</dbReference>
<dbReference type="Pfam" id="PF00450">
    <property type="entry name" value="Peptidase_S10"/>
    <property type="match status" value="1"/>
</dbReference>
<gene>
    <name evidence="3" type="ORF">CKAN_01909400</name>
</gene>
<keyword evidence="3" id="KW-0645">Protease</keyword>
<keyword evidence="3" id="KW-0378">Hydrolase</keyword>
<organism evidence="3 4">
    <name type="scientific">Cinnamomum micranthum f. kanehirae</name>
    <dbReference type="NCBI Taxonomy" id="337451"/>
    <lineage>
        <taxon>Eukaryota</taxon>
        <taxon>Viridiplantae</taxon>
        <taxon>Streptophyta</taxon>
        <taxon>Embryophyta</taxon>
        <taxon>Tracheophyta</taxon>
        <taxon>Spermatophyta</taxon>
        <taxon>Magnoliopsida</taxon>
        <taxon>Magnoliidae</taxon>
        <taxon>Laurales</taxon>
        <taxon>Lauraceae</taxon>
        <taxon>Cinnamomum</taxon>
    </lineage>
</organism>
<dbReference type="Gene3D" id="3.40.50.1820">
    <property type="entry name" value="alpha/beta hydrolase"/>
    <property type="match status" value="1"/>
</dbReference>
<keyword evidence="3" id="KW-0121">Carboxypeptidase</keyword>
<dbReference type="GO" id="GO:0006508">
    <property type="term" value="P:proteolysis"/>
    <property type="evidence" value="ECO:0007669"/>
    <property type="project" value="InterPro"/>
</dbReference>
<dbReference type="InterPro" id="IPR033124">
    <property type="entry name" value="Ser_caboxypep_his_AS"/>
</dbReference>
<protein>
    <submittedName>
        <fullName evidence="3">Serine carboxypeptidase-like protein 40 isoform X1</fullName>
    </submittedName>
</protein>
<name>A0A3S3MUJ3_9MAGN</name>
<dbReference type="PROSITE" id="PS00560">
    <property type="entry name" value="CARBOXYPEPT_SER_HIS"/>
    <property type="match status" value="1"/>
</dbReference>
<evidence type="ECO:0000313" key="4">
    <source>
        <dbReference type="Proteomes" id="UP000283530"/>
    </source>
</evidence>
<sequence>MQGLVEVGGYRVVYDGLTLATIRGAGHEVPKYQSGRAFTLLNYFLNSKVSIWFSLQEQGIQLVVEYLIFEVPKSKHPGFSLAEAAGNSICCGNT</sequence>
<dbReference type="EMBL" id="QPKB01000008">
    <property type="protein sequence ID" value="RWR90017.1"/>
    <property type="molecule type" value="Genomic_DNA"/>
</dbReference>
<dbReference type="AlphaFoldDB" id="A0A3S3MUJ3"/>
<dbReference type="GO" id="GO:0004185">
    <property type="term" value="F:serine-type carboxypeptidase activity"/>
    <property type="evidence" value="ECO:0007669"/>
    <property type="project" value="InterPro"/>
</dbReference>
<keyword evidence="2" id="KW-0325">Glycoprotein</keyword>
<dbReference type="OrthoDB" id="1002242at2759"/>
<comment type="caution">
    <text evidence="3">The sequence shown here is derived from an EMBL/GenBank/DDBJ whole genome shotgun (WGS) entry which is preliminary data.</text>
</comment>
<accession>A0A3S3MUJ3</accession>
<evidence type="ECO:0000256" key="1">
    <source>
        <dbReference type="ARBA" id="ARBA00009431"/>
    </source>
</evidence>
<proteinExistence type="inferred from homology"/>
<evidence type="ECO:0000313" key="3">
    <source>
        <dbReference type="EMBL" id="RWR90017.1"/>
    </source>
</evidence>
<dbReference type="InterPro" id="IPR029058">
    <property type="entry name" value="AB_hydrolase_fold"/>
</dbReference>